<dbReference type="PROSITE" id="PS50893">
    <property type="entry name" value="ABC_TRANSPORTER_2"/>
    <property type="match status" value="1"/>
</dbReference>
<sequence length="217" mass="23715">MIRMTGIRKSYETASGPFTVLDGVDLTIAPGETIGILGRNGAGKSTLVRIIGGAEKPDAGKIERKMNVSWPLAFSGGFQSSLTGLDNLRFICRIYGVDPEACLPFVNDFTELGVYLREPVRTYSSGMRARLAFAASMVIEFDCYLVDEIVAVGDSRFQAKCHEELFVKRADRAMIIVSHDPGFIKNHCDRAALLIDGKLKQFATVDGAYNSYAEAMA</sequence>
<reference evidence="6 7" key="1">
    <citation type="submission" date="2022-10" db="EMBL/GenBank/DDBJ databases">
        <title>Erythrobacter sp. sf7 Genome sequencing.</title>
        <authorList>
            <person name="Park S."/>
        </authorList>
    </citation>
    <scope>NUCLEOTIDE SEQUENCE [LARGE SCALE GENOMIC DNA]</scope>
    <source>
        <strain evidence="7">sf7</strain>
    </source>
</reference>
<comment type="similarity">
    <text evidence="1">Belongs to the ABC transporter superfamily.</text>
</comment>
<dbReference type="InterPro" id="IPR015860">
    <property type="entry name" value="ABC_transpr_TagH-like"/>
</dbReference>
<evidence type="ECO:0000259" key="5">
    <source>
        <dbReference type="PROSITE" id="PS50893"/>
    </source>
</evidence>
<organism evidence="6 7">
    <name type="scientific">Erythrobacter fulvus</name>
    <dbReference type="NCBI Taxonomy" id="2987523"/>
    <lineage>
        <taxon>Bacteria</taxon>
        <taxon>Pseudomonadati</taxon>
        <taxon>Pseudomonadota</taxon>
        <taxon>Alphaproteobacteria</taxon>
        <taxon>Sphingomonadales</taxon>
        <taxon>Erythrobacteraceae</taxon>
        <taxon>Erythrobacter/Porphyrobacter group</taxon>
        <taxon>Erythrobacter</taxon>
    </lineage>
</organism>
<gene>
    <name evidence="6" type="ORF">OIK40_03895</name>
</gene>
<dbReference type="SUPFAM" id="SSF52540">
    <property type="entry name" value="P-loop containing nucleoside triphosphate hydrolases"/>
    <property type="match status" value="1"/>
</dbReference>
<name>A0ABT5JM08_9SPHN</name>
<dbReference type="Gene3D" id="3.40.50.300">
    <property type="entry name" value="P-loop containing nucleotide triphosphate hydrolases"/>
    <property type="match status" value="1"/>
</dbReference>
<evidence type="ECO:0000256" key="1">
    <source>
        <dbReference type="ARBA" id="ARBA00005417"/>
    </source>
</evidence>
<feature type="domain" description="ABC transporter" evidence="5">
    <location>
        <begin position="2"/>
        <end position="217"/>
    </location>
</feature>
<accession>A0ABT5JM08</accession>
<evidence type="ECO:0000313" key="6">
    <source>
        <dbReference type="EMBL" id="MDC8753781.1"/>
    </source>
</evidence>
<evidence type="ECO:0000256" key="2">
    <source>
        <dbReference type="ARBA" id="ARBA00022448"/>
    </source>
</evidence>
<dbReference type="EMBL" id="JAQQXQ010000002">
    <property type="protein sequence ID" value="MDC8753781.1"/>
    <property type="molecule type" value="Genomic_DNA"/>
</dbReference>
<dbReference type="InterPro" id="IPR003593">
    <property type="entry name" value="AAA+_ATPase"/>
</dbReference>
<dbReference type="PANTHER" id="PTHR46743:SF2">
    <property type="entry name" value="TEICHOIC ACIDS EXPORT ATP-BINDING PROTEIN TAGH"/>
    <property type="match status" value="1"/>
</dbReference>
<proteinExistence type="inferred from homology"/>
<comment type="caution">
    <text evidence="6">The sequence shown here is derived from an EMBL/GenBank/DDBJ whole genome shotgun (WGS) entry which is preliminary data.</text>
</comment>
<dbReference type="PANTHER" id="PTHR46743">
    <property type="entry name" value="TEICHOIC ACIDS EXPORT ATP-BINDING PROTEIN TAGH"/>
    <property type="match status" value="1"/>
</dbReference>
<dbReference type="CDD" id="cd03220">
    <property type="entry name" value="ABC_KpsT_Wzt"/>
    <property type="match status" value="1"/>
</dbReference>
<dbReference type="InterPro" id="IPR027417">
    <property type="entry name" value="P-loop_NTPase"/>
</dbReference>
<dbReference type="RefSeq" id="WP_273676379.1">
    <property type="nucleotide sequence ID" value="NZ_JAQQXQ010000002.1"/>
</dbReference>
<dbReference type="SMART" id="SM00382">
    <property type="entry name" value="AAA"/>
    <property type="match status" value="1"/>
</dbReference>
<evidence type="ECO:0000313" key="7">
    <source>
        <dbReference type="Proteomes" id="UP001216558"/>
    </source>
</evidence>
<dbReference type="PROSITE" id="PS00211">
    <property type="entry name" value="ABC_TRANSPORTER_1"/>
    <property type="match status" value="1"/>
</dbReference>
<keyword evidence="7" id="KW-1185">Reference proteome</keyword>
<dbReference type="GO" id="GO:0005524">
    <property type="term" value="F:ATP binding"/>
    <property type="evidence" value="ECO:0007669"/>
    <property type="project" value="UniProtKB-KW"/>
</dbReference>
<evidence type="ECO:0000256" key="4">
    <source>
        <dbReference type="ARBA" id="ARBA00022840"/>
    </source>
</evidence>
<evidence type="ECO:0000256" key="3">
    <source>
        <dbReference type="ARBA" id="ARBA00022741"/>
    </source>
</evidence>
<dbReference type="InterPro" id="IPR017871">
    <property type="entry name" value="ABC_transporter-like_CS"/>
</dbReference>
<keyword evidence="3" id="KW-0547">Nucleotide-binding</keyword>
<protein>
    <submittedName>
        <fullName evidence="6">ABC transporter ATP-binding protein</fullName>
    </submittedName>
</protein>
<dbReference type="InterPro" id="IPR003439">
    <property type="entry name" value="ABC_transporter-like_ATP-bd"/>
</dbReference>
<dbReference type="InterPro" id="IPR050683">
    <property type="entry name" value="Bact_Polysacc_Export_ATP-bd"/>
</dbReference>
<keyword evidence="2" id="KW-0813">Transport</keyword>
<keyword evidence="4 6" id="KW-0067">ATP-binding</keyword>
<dbReference type="Proteomes" id="UP001216558">
    <property type="component" value="Unassembled WGS sequence"/>
</dbReference>
<dbReference type="Pfam" id="PF00005">
    <property type="entry name" value="ABC_tran"/>
    <property type="match status" value="1"/>
</dbReference>